<reference evidence="1" key="1">
    <citation type="journal article" date="2019" name="Sci. Rep.">
        <title>Draft genome of Tanacetum cinerariifolium, the natural source of mosquito coil.</title>
        <authorList>
            <person name="Yamashiro T."/>
            <person name="Shiraishi A."/>
            <person name="Satake H."/>
            <person name="Nakayama K."/>
        </authorList>
    </citation>
    <scope>NUCLEOTIDE SEQUENCE</scope>
</reference>
<proteinExistence type="predicted"/>
<protein>
    <submittedName>
        <fullName evidence="1">Uncharacterized protein</fullName>
    </submittedName>
</protein>
<name>A0A699IGW9_TANCI</name>
<sequence length="104" mass="11976">MCVKPFVSADARSCYDIKLRDNHASVPSAELERYLQSVPKVAYAAVIPSRMESKLAVVMVRPRTILVATILLLQLRFIKFHRFAIKMHMLAVVKTRQSIFFMHE</sequence>
<feature type="non-terminal residue" evidence="1">
    <location>
        <position position="104"/>
    </location>
</feature>
<accession>A0A699IGW9</accession>
<dbReference type="AlphaFoldDB" id="A0A699IGW9"/>
<organism evidence="1">
    <name type="scientific">Tanacetum cinerariifolium</name>
    <name type="common">Dalmatian daisy</name>
    <name type="synonym">Chrysanthemum cinerariifolium</name>
    <dbReference type="NCBI Taxonomy" id="118510"/>
    <lineage>
        <taxon>Eukaryota</taxon>
        <taxon>Viridiplantae</taxon>
        <taxon>Streptophyta</taxon>
        <taxon>Embryophyta</taxon>
        <taxon>Tracheophyta</taxon>
        <taxon>Spermatophyta</taxon>
        <taxon>Magnoliopsida</taxon>
        <taxon>eudicotyledons</taxon>
        <taxon>Gunneridae</taxon>
        <taxon>Pentapetalae</taxon>
        <taxon>asterids</taxon>
        <taxon>campanulids</taxon>
        <taxon>Asterales</taxon>
        <taxon>Asteraceae</taxon>
        <taxon>Asteroideae</taxon>
        <taxon>Anthemideae</taxon>
        <taxon>Anthemidinae</taxon>
        <taxon>Tanacetum</taxon>
    </lineage>
</organism>
<dbReference type="EMBL" id="BKCJ010283440">
    <property type="protein sequence ID" value="GEZ47570.1"/>
    <property type="molecule type" value="Genomic_DNA"/>
</dbReference>
<gene>
    <name evidence="1" type="ORF">Tci_519543</name>
</gene>
<evidence type="ECO:0000313" key="1">
    <source>
        <dbReference type="EMBL" id="GEZ47570.1"/>
    </source>
</evidence>
<comment type="caution">
    <text evidence="1">The sequence shown here is derived from an EMBL/GenBank/DDBJ whole genome shotgun (WGS) entry which is preliminary data.</text>
</comment>